<evidence type="ECO:0000256" key="10">
    <source>
        <dbReference type="ARBA" id="ARBA00023135"/>
    </source>
</evidence>
<evidence type="ECO:0000256" key="8">
    <source>
        <dbReference type="ARBA" id="ARBA00022884"/>
    </source>
</evidence>
<dbReference type="InterPro" id="IPR000897">
    <property type="entry name" value="SRP54_GTPase_dom"/>
</dbReference>
<dbReference type="GO" id="GO:0005525">
    <property type="term" value="F:GTP binding"/>
    <property type="evidence" value="ECO:0007669"/>
    <property type="project" value="UniProtKB-UniRule"/>
</dbReference>
<comment type="domain">
    <text evidence="13">The NG domain, also named G domain, is a special guanosine triphosphatase (GTPase) domain, which binds GTP and forms a guanosine 5'-triphosphate (GTP)-dependent complex with a homologous NG domain in the SRP receptor subunit SRPRA. The two NG domains undergo cooperative rearrangements upon their assembly, which culminate in the reciprocal activation of the GTPase activity of one another. SRP receptor compaction upon binding with cargo-loaded SRP and GTPase rearrangement drive SRP-mediated cotranslational protein translocation into the ER.</text>
</comment>
<dbReference type="SMART" id="SM00963">
    <property type="entry name" value="SRP54_N"/>
    <property type="match status" value="1"/>
</dbReference>
<feature type="domain" description="SRP54-type proteins GTP-binding" evidence="14">
    <location>
        <begin position="269"/>
        <end position="282"/>
    </location>
</feature>
<evidence type="ECO:0000259" key="14">
    <source>
        <dbReference type="PROSITE" id="PS00300"/>
    </source>
</evidence>
<dbReference type="FunFam" id="3.40.50.300:FF:000022">
    <property type="entry name" value="Signal recognition particle 54 kDa subunit"/>
    <property type="match status" value="1"/>
</dbReference>
<dbReference type="InterPro" id="IPR006325">
    <property type="entry name" value="SRP54_euk"/>
</dbReference>
<dbReference type="NCBIfam" id="TIGR01425">
    <property type="entry name" value="SRP54_euk"/>
    <property type="match status" value="1"/>
</dbReference>
<evidence type="ECO:0000256" key="2">
    <source>
        <dbReference type="ARBA" id="ARBA00004496"/>
    </source>
</evidence>
<comment type="subcellular location">
    <subcellularLocation>
        <location evidence="2 13">Cytoplasm</location>
    </subcellularLocation>
    <subcellularLocation>
        <location evidence="1">Endoplasmic reticulum</location>
    </subcellularLocation>
</comment>
<dbReference type="PANTHER" id="PTHR11564">
    <property type="entry name" value="SIGNAL RECOGNITION PARTICLE 54K PROTEIN SRP54"/>
    <property type="match status" value="1"/>
</dbReference>
<dbReference type="EMBL" id="HBFP01008807">
    <property type="protein sequence ID" value="CAD8821923.1"/>
    <property type="molecule type" value="Transcribed_RNA"/>
</dbReference>
<evidence type="ECO:0000256" key="13">
    <source>
        <dbReference type="RuleBase" id="RU364034"/>
    </source>
</evidence>
<dbReference type="GO" id="GO:0005829">
    <property type="term" value="C:cytosol"/>
    <property type="evidence" value="ECO:0007669"/>
    <property type="project" value="TreeGrafter"/>
</dbReference>
<dbReference type="PROSITE" id="PS00300">
    <property type="entry name" value="SRP54"/>
    <property type="match status" value="1"/>
</dbReference>
<dbReference type="HAMAP" id="MF_00306">
    <property type="entry name" value="SRP54"/>
    <property type="match status" value="1"/>
</dbReference>
<keyword evidence="6" id="KW-0378">Hydrolase</keyword>
<dbReference type="CDD" id="cd17875">
    <property type="entry name" value="SRP54_G"/>
    <property type="match status" value="1"/>
</dbReference>
<accession>A0A7S0ZHG9</accession>
<dbReference type="GO" id="GO:0008312">
    <property type="term" value="F:7S RNA binding"/>
    <property type="evidence" value="ECO:0007669"/>
    <property type="project" value="UniProtKB-UniRule"/>
</dbReference>
<keyword evidence="8 13" id="KW-0694">RNA-binding</keyword>
<keyword evidence="5 13" id="KW-0547">Nucleotide-binding</keyword>
<dbReference type="Pfam" id="PF02881">
    <property type="entry name" value="SRP54_N"/>
    <property type="match status" value="1"/>
</dbReference>
<dbReference type="InterPro" id="IPR027417">
    <property type="entry name" value="P-loop_NTPase"/>
</dbReference>
<dbReference type="GO" id="GO:0005783">
    <property type="term" value="C:endoplasmic reticulum"/>
    <property type="evidence" value="ECO:0007669"/>
    <property type="project" value="UniProtKB-SubCell"/>
</dbReference>
<dbReference type="Gene3D" id="1.10.260.30">
    <property type="entry name" value="Signal recognition particle, SRP54 subunit, M-domain"/>
    <property type="match status" value="1"/>
</dbReference>
<keyword evidence="7" id="KW-0256">Endoplasmic reticulum</keyword>
<dbReference type="InterPro" id="IPR036225">
    <property type="entry name" value="SRP/SRP_N"/>
</dbReference>
<evidence type="ECO:0000256" key="1">
    <source>
        <dbReference type="ARBA" id="ARBA00004240"/>
    </source>
</evidence>
<dbReference type="Gene3D" id="1.20.120.140">
    <property type="entry name" value="Signal recognition particle SRP54, nucleotide-binding domain"/>
    <property type="match status" value="1"/>
</dbReference>
<dbReference type="InterPro" id="IPR042101">
    <property type="entry name" value="SRP54_N_sf"/>
</dbReference>
<comment type="similarity">
    <text evidence="3 13">Belongs to the GTP-binding SRP family. SRP54 subfamily.</text>
</comment>
<evidence type="ECO:0000256" key="5">
    <source>
        <dbReference type="ARBA" id="ARBA00022741"/>
    </source>
</evidence>
<keyword evidence="9 13" id="KW-0342">GTP-binding</keyword>
<comment type="function">
    <text evidence="13">Component of the signal recognition particle (SRP) complex, a ribonucleoprotein complex that mediates the cotranslational targeting of secretory and membrane proteins to the endoplasmic reticulum (ER).</text>
</comment>
<keyword evidence="10 13" id="KW-0733">Signal recognition particle</keyword>
<dbReference type="GO" id="GO:0030942">
    <property type="term" value="F:endoplasmic reticulum signal peptide binding"/>
    <property type="evidence" value="ECO:0007669"/>
    <property type="project" value="TreeGrafter"/>
</dbReference>
<evidence type="ECO:0000256" key="7">
    <source>
        <dbReference type="ARBA" id="ARBA00022824"/>
    </source>
</evidence>
<dbReference type="SUPFAM" id="SSF47364">
    <property type="entry name" value="Domain of the SRP/SRP receptor G-proteins"/>
    <property type="match status" value="1"/>
</dbReference>
<dbReference type="InterPro" id="IPR013822">
    <property type="entry name" value="Signal_recog_particl_SRP54_hlx"/>
</dbReference>
<evidence type="ECO:0000256" key="9">
    <source>
        <dbReference type="ARBA" id="ARBA00023134"/>
    </source>
</evidence>
<reference evidence="15" key="1">
    <citation type="submission" date="2021-01" db="EMBL/GenBank/DDBJ databases">
        <authorList>
            <person name="Corre E."/>
            <person name="Pelletier E."/>
            <person name="Niang G."/>
            <person name="Scheremetjew M."/>
            <person name="Finn R."/>
            <person name="Kale V."/>
            <person name="Holt S."/>
            <person name="Cochrane G."/>
            <person name="Meng A."/>
            <person name="Brown T."/>
            <person name="Cohen L."/>
        </authorList>
    </citation>
    <scope>NUCLEOTIDE SEQUENCE</scope>
    <source>
        <strain evidence="15">CCMP3278</strain>
    </source>
</reference>
<protein>
    <recommendedName>
        <fullName evidence="13">Signal recognition particle 54 kDa protein</fullName>
    </recommendedName>
</protein>
<evidence type="ECO:0000256" key="12">
    <source>
        <dbReference type="ARBA" id="ARBA00048157"/>
    </source>
</evidence>
<dbReference type="SUPFAM" id="SSF52540">
    <property type="entry name" value="P-loop containing nucleoside triphosphate hydrolases"/>
    <property type="match status" value="1"/>
</dbReference>
<evidence type="ECO:0000256" key="3">
    <source>
        <dbReference type="ARBA" id="ARBA00005450"/>
    </source>
</evidence>
<comment type="catalytic activity">
    <reaction evidence="12">
        <text>GTP + H2O = GDP + phosphate + H(+)</text>
        <dbReference type="Rhea" id="RHEA:19669"/>
        <dbReference type="ChEBI" id="CHEBI:15377"/>
        <dbReference type="ChEBI" id="CHEBI:15378"/>
        <dbReference type="ChEBI" id="CHEBI:37565"/>
        <dbReference type="ChEBI" id="CHEBI:43474"/>
        <dbReference type="ChEBI" id="CHEBI:58189"/>
        <dbReference type="EC" id="3.6.5.4"/>
    </reaction>
    <physiologicalReaction direction="left-to-right" evidence="12">
        <dbReference type="Rhea" id="RHEA:19670"/>
    </physiologicalReaction>
</comment>
<sequence>MVLNELGKKITSALRRMTNTTVIDEQVLDDMLKEVARALLEADVNVKHVAQLRSNVKRRVNLEELAAGVNKRKLIQKAVFDELCEMLDPGNKPVTLKKGKPNVVMFVGLQGNGKTTSCAKYAYYHQRRGWKTCMVCADTFRAGAFDQLKQNATKAKIPFYGSYTETDPVKIAKEGVDRFKADHYELIVVDTSGRHRQESALFDEMEMMFDVLNPADVVFVMDSSIGQAAYEHAKAFRSRVKVGSVIVTKLDGHAKGGGALSAVSATESPITFIGTGEHMDELEPFNAVSFVQRLLGMGDVSGLVTTMKEAGIDNNPELYKRVMEGQFTLRDMYDQFQNISKLGPLGKVMGMIPGMSEMIPKGKEDEGAARIGKFCVMMDSMTDDELDNQKVVFSASRILRIARGSGCHPRMVEELLVEYKRFSKVVERMGKMKGLKGAGMNDMSKGMPANLSSQLTKAMDPRMLKQMGGMAGMQNMLKQFQSMGGSGSFPGM</sequence>
<dbReference type="SUPFAM" id="SSF47446">
    <property type="entry name" value="Signal peptide-binding domain"/>
    <property type="match status" value="1"/>
</dbReference>
<organism evidence="15">
    <name type="scientific">Timspurckia oligopyrenoides</name>
    <dbReference type="NCBI Taxonomy" id="708627"/>
    <lineage>
        <taxon>Eukaryota</taxon>
        <taxon>Rhodophyta</taxon>
        <taxon>Bangiophyceae</taxon>
        <taxon>Porphyridiales</taxon>
        <taxon>Porphyridiaceae</taxon>
        <taxon>Timspurckia</taxon>
    </lineage>
</organism>
<dbReference type="PANTHER" id="PTHR11564:SF5">
    <property type="entry name" value="SIGNAL RECOGNITION PARTICLE SUBUNIT SRP54"/>
    <property type="match status" value="1"/>
</dbReference>
<name>A0A7S0ZHG9_9RHOD</name>
<comment type="domain">
    <text evidence="13">The M domain binds the 7SL RNA in presence of SRP19 and binds the signal sequence of presecretory proteins.</text>
</comment>
<evidence type="ECO:0000313" key="15">
    <source>
        <dbReference type="EMBL" id="CAD8821923.1"/>
    </source>
</evidence>
<dbReference type="SMART" id="SM00962">
    <property type="entry name" value="SRP54"/>
    <property type="match status" value="1"/>
</dbReference>
<dbReference type="AlphaFoldDB" id="A0A7S0ZHG9"/>
<keyword evidence="4 13" id="KW-0963">Cytoplasm</keyword>
<proteinExistence type="inferred from homology"/>
<dbReference type="Pfam" id="PF02978">
    <property type="entry name" value="SRP_SPB"/>
    <property type="match status" value="1"/>
</dbReference>
<dbReference type="GO" id="GO:0006616">
    <property type="term" value="P:SRP-dependent cotranslational protein targeting to membrane, translocation"/>
    <property type="evidence" value="ECO:0007669"/>
    <property type="project" value="TreeGrafter"/>
</dbReference>
<dbReference type="Gene3D" id="3.40.50.300">
    <property type="entry name" value="P-loop containing nucleotide triphosphate hydrolases"/>
    <property type="match status" value="1"/>
</dbReference>
<gene>
    <name evidence="15" type="ORF">TOLI1172_LOCUS6319</name>
</gene>
<dbReference type="GO" id="GO:0005786">
    <property type="term" value="C:signal recognition particle, endoplasmic reticulum targeting"/>
    <property type="evidence" value="ECO:0007669"/>
    <property type="project" value="UniProtKB-UniRule"/>
</dbReference>
<evidence type="ECO:0000256" key="4">
    <source>
        <dbReference type="ARBA" id="ARBA00022490"/>
    </source>
</evidence>
<dbReference type="FunFam" id="1.20.120.140:FF:000001">
    <property type="entry name" value="Signal recognition particle GTPase"/>
    <property type="match status" value="1"/>
</dbReference>
<dbReference type="InterPro" id="IPR036891">
    <property type="entry name" value="Signal_recog_part_SRP54_M_sf"/>
</dbReference>
<dbReference type="Pfam" id="PF00448">
    <property type="entry name" value="SRP54"/>
    <property type="match status" value="1"/>
</dbReference>
<dbReference type="InterPro" id="IPR022941">
    <property type="entry name" value="SRP54"/>
</dbReference>
<keyword evidence="11 13" id="KW-0687">Ribonucleoprotein</keyword>
<dbReference type="GO" id="GO:0003924">
    <property type="term" value="F:GTPase activity"/>
    <property type="evidence" value="ECO:0007669"/>
    <property type="project" value="UniProtKB-UniRule"/>
</dbReference>
<evidence type="ECO:0000256" key="6">
    <source>
        <dbReference type="ARBA" id="ARBA00022801"/>
    </source>
</evidence>
<dbReference type="InterPro" id="IPR004125">
    <property type="entry name" value="Signal_recog_particle_SRP54_M"/>
</dbReference>
<evidence type="ECO:0000256" key="11">
    <source>
        <dbReference type="ARBA" id="ARBA00023274"/>
    </source>
</evidence>